<name>A0ABD0XT85_UMBPY</name>
<gene>
    <name evidence="2" type="ORF">UPYG_G00114930</name>
</gene>
<keyword evidence="3" id="KW-1185">Reference proteome</keyword>
<evidence type="ECO:0000313" key="2">
    <source>
        <dbReference type="EMBL" id="KAL0993867.1"/>
    </source>
</evidence>
<accession>A0ABD0XT85</accession>
<keyword evidence="1" id="KW-0732">Signal</keyword>
<dbReference type="Proteomes" id="UP001557470">
    <property type="component" value="Unassembled WGS sequence"/>
</dbReference>
<dbReference type="EMBL" id="JAGEUA010000003">
    <property type="protein sequence ID" value="KAL0993867.1"/>
    <property type="molecule type" value="Genomic_DNA"/>
</dbReference>
<dbReference type="AlphaFoldDB" id="A0ABD0XT85"/>
<comment type="caution">
    <text evidence="2">The sequence shown here is derived from an EMBL/GenBank/DDBJ whole genome shotgun (WGS) entry which is preliminary data.</text>
</comment>
<evidence type="ECO:0000256" key="1">
    <source>
        <dbReference type="SAM" id="SignalP"/>
    </source>
</evidence>
<evidence type="ECO:0000313" key="3">
    <source>
        <dbReference type="Proteomes" id="UP001557470"/>
    </source>
</evidence>
<proteinExistence type="predicted"/>
<sequence>MLFLSLLLGIMLCTAKGNEDAPEGEPVGMTMGVSKSIILPASPDSIHPLREDGLKQLVSQLTKDQQEAATWRGDVVKWLSQLVQEQREVSSGQGEVIKLLKAMNDQRAQQLIDLRNLSRQQSLQVENNQALLLQVSRISTYLQDLLEQAKISKARPASAGQ</sequence>
<organism evidence="2 3">
    <name type="scientific">Umbra pygmaea</name>
    <name type="common">Eastern mudminnow</name>
    <dbReference type="NCBI Taxonomy" id="75934"/>
    <lineage>
        <taxon>Eukaryota</taxon>
        <taxon>Metazoa</taxon>
        <taxon>Chordata</taxon>
        <taxon>Craniata</taxon>
        <taxon>Vertebrata</taxon>
        <taxon>Euteleostomi</taxon>
        <taxon>Actinopterygii</taxon>
        <taxon>Neopterygii</taxon>
        <taxon>Teleostei</taxon>
        <taxon>Protacanthopterygii</taxon>
        <taxon>Esociformes</taxon>
        <taxon>Umbridae</taxon>
        <taxon>Umbra</taxon>
    </lineage>
</organism>
<reference evidence="2 3" key="1">
    <citation type="submission" date="2024-06" db="EMBL/GenBank/DDBJ databases">
        <authorList>
            <person name="Pan Q."/>
            <person name="Wen M."/>
            <person name="Jouanno E."/>
            <person name="Zahm M."/>
            <person name="Klopp C."/>
            <person name="Cabau C."/>
            <person name="Louis A."/>
            <person name="Berthelot C."/>
            <person name="Parey E."/>
            <person name="Roest Crollius H."/>
            <person name="Montfort J."/>
            <person name="Robinson-Rechavi M."/>
            <person name="Bouchez O."/>
            <person name="Lampietro C."/>
            <person name="Lopez Roques C."/>
            <person name="Donnadieu C."/>
            <person name="Postlethwait J."/>
            <person name="Bobe J."/>
            <person name="Verreycken H."/>
            <person name="Guiguen Y."/>
        </authorList>
    </citation>
    <scope>NUCLEOTIDE SEQUENCE [LARGE SCALE GENOMIC DNA]</scope>
    <source>
        <strain evidence="2">Up_M1</strain>
        <tissue evidence="2">Testis</tissue>
    </source>
</reference>
<feature type="chain" id="PRO_5044777573" evidence="1">
    <location>
        <begin position="18"/>
        <end position="161"/>
    </location>
</feature>
<feature type="signal peptide" evidence="1">
    <location>
        <begin position="1"/>
        <end position="17"/>
    </location>
</feature>
<protein>
    <submittedName>
        <fullName evidence="2">Uncharacterized protein</fullName>
    </submittedName>
</protein>